<accession>A0A5N5T2D3</accession>
<dbReference type="PANTHER" id="PTHR13230">
    <property type="entry name" value="GENERAL TRANSCRIPTION FACTOR IIIC, POLYPEPTIDE 5"/>
    <property type="match status" value="1"/>
</dbReference>
<organism evidence="3 4">
    <name type="scientific">Armadillidium nasatum</name>
    <dbReference type="NCBI Taxonomy" id="96803"/>
    <lineage>
        <taxon>Eukaryota</taxon>
        <taxon>Metazoa</taxon>
        <taxon>Ecdysozoa</taxon>
        <taxon>Arthropoda</taxon>
        <taxon>Crustacea</taxon>
        <taxon>Multicrustacea</taxon>
        <taxon>Malacostraca</taxon>
        <taxon>Eumalacostraca</taxon>
        <taxon>Peracarida</taxon>
        <taxon>Isopoda</taxon>
        <taxon>Oniscidea</taxon>
        <taxon>Crinocheta</taxon>
        <taxon>Armadillidiidae</taxon>
        <taxon>Armadillidium</taxon>
    </lineage>
</organism>
<feature type="region of interest" description="Disordered" evidence="1">
    <location>
        <begin position="94"/>
        <end position="136"/>
    </location>
</feature>
<dbReference type="InterPro" id="IPR042536">
    <property type="entry name" value="TFIIIC_tauA_Sfc1"/>
</dbReference>
<gene>
    <name evidence="3" type="ORF">Anas_12108</name>
</gene>
<dbReference type="Gene3D" id="3.30.200.160">
    <property type="entry name" value="TFIIIC, subcomplex tauA, subunit Sfc1, barrel domain"/>
    <property type="match status" value="1"/>
</dbReference>
<dbReference type="EMBL" id="SEYY01014115">
    <property type="protein sequence ID" value="KAB7500385.1"/>
    <property type="molecule type" value="Genomic_DNA"/>
</dbReference>
<dbReference type="PANTHER" id="PTHR13230:SF5">
    <property type="entry name" value="GENERAL TRANSCRIPTION FACTOR 3C POLYPEPTIDE 5"/>
    <property type="match status" value="1"/>
</dbReference>
<dbReference type="InterPro" id="IPR041499">
    <property type="entry name" value="Tfc1/Sfc1_N"/>
</dbReference>
<dbReference type="InterPro" id="IPR040454">
    <property type="entry name" value="TF_IIIC_Tfc1/Sfc1"/>
</dbReference>
<proteinExistence type="predicted"/>
<dbReference type="Proteomes" id="UP000326759">
    <property type="component" value="Unassembled WGS sequence"/>
</dbReference>
<dbReference type="AlphaFoldDB" id="A0A5N5T2D3"/>
<dbReference type="GO" id="GO:0001002">
    <property type="term" value="F:RNA polymerase III type 1 promoter sequence-specific DNA binding"/>
    <property type="evidence" value="ECO:0007669"/>
    <property type="project" value="TreeGrafter"/>
</dbReference>
<evidence type="ECO:0000313" key="4">
    <source>
        <dbReference type="Proteomes" id="UP000326759"/>
    </source>
</evidence>
<feature type="domain" description="Transcription factor IIIC subunit Tfc1/Sfc1 triple barrel" evidence="2">
    <location>
        <begin position="21"/>
        <end position="162"/>
    </location>
</feature>
<reference evidence="3 4" key="1">
    <citation type="journal article" date="2019" name="PLoS Biol.">
        <title>Sex chromosomes control vertical transmission of feminizing Wolbachia symbionts in an isopod.</title>
        <authorList>
            <person name="Becking T."/>
            <person name="Chebbi M.A."/>
            <person name="Giraud I."/>
            <person name="Moumen B."/>
            <person name="Laverre T."/>
            <person name="Caubet Y."/>
            <person name="Peccoud J."/>
            <person name="Gilbert C."/>
            <person name="Cordaux R."/>
        </authorList>
    </citation>
    <scope>NUCLEOTIDE SEQUENCE [LARGE SCALE GENOMIC DNA]</scope>
    <source>
        <strain evidence="3">ANa2</strain>
        <tissue evidence="3">Whole body excluding digestive tract and cuticle</tissue>
    </source>
</reference>
<keyword evidence="4" id="KW-1185">Reference proteome</keyword>
<sequence length="311" mass="35683">MAYNYYNSSGNSNSSLPELTCVQFPGYGKNTDKMLEALGGIKKISEVCHDENRRMELRYRSDDQFCKPLCGERTKSTSLLLHIKYKKKKTKKIEAETKSEGQEEVNSESSNILEQGAVSTTKMSPKSCENEENSNPGTYDITQLGVVQTTYRFESMCDFQYLPVATTEEDGVKKLQNVYGELLPKGMVNSDWLDQPAPLFLPPATFSRMDTPQGYLEKNCLEFCLKQLKVILELAVIKKKPSILAFEKIETKFETVRLWDYRFKTEPVPENRASAPQNVICRTRQKRTHNAIFHSFKPQLQYFTIDLCNRV</sequence>
<dbReference type="GO" id="GO:0006384">
    <property type="term" value="P:transcription initiation at RNA polymerase III promoter"/>
    <property type="evidence" value="ECO:0007669"/>
    <property type="project" value="InterPro"/>
</dbReference>
<feature type="compositionally biased region" description="Polar residues" evidence="1">
    <location>
        <begin position="107"/>
        <end position="124"/>
    </location>
</feature>
<dbReference type="GO" id="GO:0001003">
    <property type="term" value="F:RNA polymerase III type 2 promoter sequence-specific DNA binding"/>
    <property type="evidence" value="ECO:0007669"/>
    <property type="project" value="TreeGrafter"/>
</dbReference>
<name>A0A5N5T2D3_9CRUS</name>
<dbReference type="GO" id="GO:0000127">
    <property type="term" value="C:transcription factor TFIIIC complex"/>
    <property type="evidence" value="ECO:0007669"/>
    <property type="project" value="InterPro"/>
</dbReference>
<protein>
    <submittedName>
        <fullName evidence="3">General transcription factor 3C polypeptide 5</fullName>
    </submittedName>
</protein>
<evidence type="ECO:0000313" key="3">
    <source>
        <dbReference type="EMBL" id="KAB7500385.1"/>
    </source>
</evidence>
<evidence type="ECO:0000259" key="2">
    <source>
        <dbReference type="Pfam" id="PF17682"/>
    </source>
</evidence>
<dbReference type="OrthoDB" id="5598268at2759"/>
<comment type="caution">
    <text evidence="3">The sequence shown here is derived from an EMBL/GenBank/DDBJ whole genome shotgun (WGS) entry which is preliminary data.</text>
</comment>
<dbReference type="Pfam" id="PF17682">
    <property type="entry name" value="Tau95_N"/>
    <property type="match status" value="1"/>
</dbReference>
<evidence type="ECO:0000256" key="1">
    <source>
        <dbReference type="SAM" id="MobiDB-lite"/>
    </source>
</evidence>